<keyword evidence="13" id="KW-1185">Reference proteome</keyword>
<dbReference type="EC" id="2.6.1.42" evidence="11"/>
<evidence type="ECO:0000313" key="13">
    <source>
        <dbReference type="Proteomes" id="UP001162131"/>
    </source>
</evidence>
<evidence type="ECO:0000256" key="9">
    <source>
        <dbReference type="RuleBase" id="RU004106"/>
    </source>
</evidence>
<dbReference type="SUPFAM" id="SSF56752">
    <property type="entry name" value="D-aminoacid aminotransferase-like PLP-dependent enzymes"/>
    <property type="match status" value="1"/>
</dbReference>
<proteinExistence type="inferred from homology"/>
<dbReference type="FunFam" id="3.30.470.10:FF:000002">
    <property type="entry name" value="Branched-chain-amino-acid aminotransferase"/>
    <property type="match status" value="1"/>
</dbReference>
<gene>
    <name evidence="12" type="ORF">BSTOLATCC_MIC11473</name>
</gene>
<dbReference type="InterPro" id="IPR005786">
    <property type="entry name" value="B_amino_transII"/>
</dbReference>
<dbReference type="PANTHER" id="PTHR11825">
    <property type="entry name" value="SUBGROUP IIII AMINOTRANSFERASE"/>
    <property type="match status" value="1"/>
</dbReference>
<dbReference type="InterPro" id="IPR001544">
    <property type="entry name" value="Aminotrans_IV"/>
</dbReference>
<comment type="cofactor">
    <cofactor evidence="1 10">
        <name>pyridoxal 5'-phosphate</name>
        <dbReference type="ChEBI" id="CHEBI:597326"/>
    </cofactor>
</comment>
<dbReference type="Gene3D" id="3.20.10.10">
    <property type="entry name" value="D-amino Acid Aminotransferase, subunit A, domain 2"/>
    <property type="match status" value="1"/>
</dbReference>
<keyword evidence="6 10" id="KW-0663">Pyridoxal phosphate</keyword>
<dbReference type="FunFam" id="3.20.10.10:FF:000004">
    <property type="entry name" value="Branched-chain-amino-acid aminotransferase"/>
    <property type="match status" value="1"/>
</dbReference>
<evidence type="ECO:0000256" key="2">
    <source>
        <dbReference type="ARBA" id="ARBA00009320"/>
    </source>
</evidence>
<organism evidence="12 13">
    <name type="scientific">Blepharisma stoltei</name>
    <dbReference type="NCBI Taxonomy" id="1481888"/>
    <lineage>
        <taxon>Eukaryota</taxon>
        <taxon>Sar</taxon>
        <taxon>Alveolata</taxon>
        <taxon>Ciliophora</taxon>
        <taxon>Postciliodesmatophora</taxon>
        <taxon>Heterotrichea</taxon>
        <taxon>Heterotrichida</taxon>
        <taxon>Blepharismidae</taxon>
        <taxon>Blepharisma</taxon>
    </lineage>
</organism>
<dbReference type="InterPro" id="IPR043131">
    <property type="entry name" value="BCAT-like_N"/>
</dbReference>
<dbReference type="InterPro" id="IPR043132">
    <property type="entry name" value="BCAT-like_C"/>
</dbReference>
<dbReference type="PIRSF" id="PIRSF006468">
    <property type="entry name" value="BCAT1"/>
    <property type="match status" value="1"/>
</dbReference>
<comment type="catalytic activity">
    <reaction evidence="11">
        <text>L-isoleucine + 2-oxoglutarate = (S)-3-methyl-2-oxopentanoate + L-glutamate</text>
        <dbReference type="Rhea" id="RHEA:24801"/>
        <dbReference type="ChEBI" id="CHEBI:16810"/>
        <dbReference type="ChEBI" id="CHEBI:29985"/>
        <dbReference type="ChEBI" id="CHEBI:35146"/>
        <dbReference type="ChEBI" id="CHEBI:58045"/>
        <dbReference type="EC" id="2.6.1.42"/>
    </reaction>
</comment>
<dbReference type="InterPro" id="IPR018300">
    <property type="entry name" value="Aminotrans_IV_CS"/>
</dbReference>
<comment type="catalytic activity">
    <reaction evidence="11">
        <text>L-valine + 2-oxoglutarate = 3-methyl-2-oxobutanoate + L-glutamate</text>
        <dbReference type="Rhea" id="RHEA:24813"/>
        <dbReference type="ChEBI" id="CHEBI:11851"/>
        <dbReference type="ChEBI" id="CHEBI:16810"/>
        <dbReference type="ChEBI" id="CHEBI:29985"/>
        <dbReference type="ChEBI" id="CHEBI:57762"/>
        <dbReference type="EC" id="2.6.1.42"/>
    </reaction>
</comment>
<dbReference type="Proteomes" id="UP001162131">
    <property type="component" value="Unassembled WGS sequence"/>
</dbReference>
<dbReference type="NCBIfam" id="NF009897">
    <property type="entry name" value="PRK13357.1"/>
    <property type="match status" value="1"/>
</dbReference>
<comment type="caution">
    <text evidence="12">The sequence shown here is derived from an EMBL/GenBank/DDBJ whole genome shotgun (WGS) entry which is preliminary data.</text>
</comment>
<evidence type="ECO:0000256" key="4">
    <source>
        <dbReference type="ARBA" id="ARBA00022605"/>
    </source>
</evidence>
<dbReference type="InterPro" id="IPR033939">
    <property type="entry name" value="BCAT_family"/>
</dbReference>
<dbReference type="GO" id="GO:0004084">
    <property type="term" value="F:branched-chain-amino-acid transaminase activity"/>
    <property type="evidence" value="ECO:0007669"/>
    <property type="project" value="UniProtKB-EC"/>
</dbReference>
<dbReference type="GO" id="GO:0009082">
    <property type="term" value="P:branched-chain amino acid biosynthetic process"/>
    <property type="evidence" value="ECO:0007669"/>
    <property type="project" value="UniProtKB-KW"/>
</dbReference>
<dbReference type="PROSITE" id="PS00770">
    <property type="entry name" value="AA_TRANSFER_CLASS_4"/>
    <property type="match status" value="1"/>
</dbReference>
<dbReference type="EMBL" id="CAJZBQ010000012">
    <property type="protein sequence ID" value="CAG9314470.1"/>
    <property type="molecule type" value="Genomic_DNA"/>
</dbReference>
<dbReference type="CDD" id="cd01557">
    <property type="entry name" value="BCAT_beta_family"/>
    <property type="match status" value="1"/>
</dbReference>
<dbReference type="PANTHER" id="PTHR11825:SF44">
    <property type="entry name" value="BRANCHED-CHAIN-AMINO-ACID AMINOTRANSFERASE"/>
    <property type="match status" value="1"/>
</dbReference>
<comment type="similarity">
    <text evidence="2 9">Belongs to the class-IV pyridoxal-phosphate-dependent aminotransferase family.</text>
</comment>
<reference evidence="12" key="1">
    <citation type="submission" date="2021-09" db="EMBL/GenBank/DDBJ databases">
        <authorList>
            <consortium name="AG Swart"/>
            <person name="Singh M."/>
            <person name="Singh A."/>
            <person name="Seah K."/>
            <person name="Emmerich C."/>
        </authorList>
    </citation>
    <scope>NUCLEOTIDE SEQUENCE</scope>
    <source>
        <strain evidence="12">ATCC30299</strain>
    </source>
</reference>
<comment type="catalytic activity">
    <reaction evidence="11">
        <text>L-leucine + 2-oxoglutarate = 4-methyl-2-oxopentanoate + L-glutamate</text>
        <dbReference type="Rhea" id="RHEA:18321"/>
        <dbReference type="ChEBI" id="CHEBI:16810"/>
        <dbReference type="ChEBI" id="CHEBI:17865"/>
        <dbReference type="ChEBI" id="CHEBI:29985"/>
        <dbReference type="ChEBI" id="CHEBI:57427"/>
        <dbReference type="EC" id="2.6.1.42"/>
    </reaction>
</comment>
<protein>
    <recommendedName>
        <fullName evidence="11">Branched-chain-amino-acid aminotransferase</fullName>
        <ecNumber evidence="11">2.6.1.42</ecNumber>
    </recommendedName>
</protein>
<dbReference type="GO" id="GO:0008652">
    <property type="term" value="P:amino acid biosynthetic process"/>
    <property type="evidence" value="ECO:0007669"/>
    <property type="project" value="UniProtKB-KW"/>
</dbReference>
<evidence type="ECO:0000313" key="12">
    <source>
        <dbReference type="EMBL" id="CAG9314470.1"/>
    </source>
</evidence>
<sequence length="380" mass="42976">MWSNCLLKTLSRRHSTSFRASDLAVHLTHTPKTMPHLDQSLIFGKNTTDHLFWVDWDFEKGWHTPQIVPFQPLVLDPCSSCFHYGTECLEGLKAYKTATGKTLLFRPDLNIQRLRKSARALALPDFDGAELLQCIRKLVDVDKKWVPDKKGYSMYIRPTMIGTHQQLGVTKPGSAKLFVVSALVGPYFPTGFNPVNLYCDETRIRAWPGGVGDKKIGGNYGPGIAYTAEINKLGYQQLLWLVKGNVTEVGTMNFFMLWKNKEGETELITPPLDGTILEGVTRDSILELTREWNEFKVTERAFSIHELTQAAEEGRIIEAFGAGTACIVCPVQKIFFKGVDYEIPMKLGKSGLLTKRLLDHILSIQYGEIEHPWSYKVDYN</sequence>
<evidence type="ECO:0000256" key="1">
    <source>
        <dbReference type="ARBA" id="ARBA00001933"/>
    </source>
</evidence>
<dbReference type="Pfam" id="PF01063">
    <property type="entry name" value="Aminotran_4"/>
    <property type="match status" value="1"/>
</dbReference>
<evidence type="ECO:0000256" key="3">
    <source>
        <dbReference type="ARBA" id="ARBA00022576"/>
    </source>
</evidence>
<feature type="modified residue" description="N6-(pyridoxal phosphate)lysine" evidence="8">
    <location>
        <position position="215"/>
    </location>
</feature>
<evidence type="ECO:0000256" key="8">
    <source>
        <dbReference type="PIRSR" id="PIRSR006468-1"/>
    </source>
</evidence>
<evidence type="ECO:0000256" key="5">
    <source>
        <dbReference type="ARBA" id="ARBA00022679"/>
    </source>
</evidence>
<name>A0AAU9IRT5_9CILI</name>
<evidence type="ECO:0000256" key="7">
    <source>
        <dbReference type="ARBA" id="ARBA00023304"/>
    </source>
</evidence>
<accession>A0AAU9IRT5</accession>
<keyword evidence="3 11" id="KW-0032">Aminotransferase</keyword>
<keyword evidence="4 11" id="KW-0028">Amino-acid biosynthesis</keyword>
<keyword evidence="7 11" id="KW-0100">Branched-chain amino acid biosynthesis</keyword>
<dbReference type="NCBIfam" id="TIGR01123">
    <property type="entry name" value="ilvE_II"/>
    <property type="match status" value="1"/>
</dbReference>
<dbReference type="AlphaFoldDB" id="A0AAU9IRT5"/>
<dbReference type="Gene3D" id="3.30.470.10">
    <property type="match status" value="1"/>
</dbReference>
<keyword evidence="5 11" id="KW-0808">Transferase</keyword>
<dbReference type="InterPro" id="IPR036038">
    <property type="entry name" value="Aminotransferase-like"/>
</dbReference>
<evidence type="ECO:0000256" key="11">
    <source>
        <dbReference type="RuleBase" id="RU004517"/>
    </source>
</evidence>
<evidence type="ECO:0000256" key="6">
    <source>
        <dbReference type="ARBA" id="ARBA00022898"/>
    </source>
</evidence>
<evidence type="ECO:0000256" key="10">
    <source>
        <dbReference type="RuleBase" id="RU004516"/>
    </source>
</evidence>